<reference evidence="26 27" key="1">
    <citation type="journal article" date="2015" name="Virology">
        <title>Development of a reverse genetics system to generate a recombinant Ebola virus Makona expressing a green fluorescent protein.</title>
        <authorList>
            <person name="Albarino C.G."/>
            <person name="Wiggleton Guerrero L."/>
            <person name="Lo M.K."/>
            <person name="Nichol S.T."/>
            <person name="Towner J.S."/>
        </authorList>
    </citation>
    <scope>NUCLEOTIDE SEQUENCE [LARGE SCALE GENOMIC DNA]</scope>
    <source>
        <strain evidence="26">Ebola virus/H.sapiens-rec/LBR/2014/Makona-L2014_ZsG</strain>
    </source>
</reference>
<dbReference type="SMR" id="A0A0H3W397"/>
<evidence type="ECO:0000256" key="4">
    <source>
        <dbReference type="ARBA" id="ARBA00005258"/>
    </source>
</evidence>
<keyword evidence="15" id="KW-0694">RNA-binding</keyword>
<dbReference type="InterPro" id="IPR035092">
    <property type="entry name" value="EV_matrix_protein_C"/>
</dbReference>
<keyword evidence="12" id="KW-1198">Viral budding</keyword>
<name>A0A0H3W397_9MONO</name>
<comment type="subcellular location">
    <subcellularLocation>
        <location evidence="2">Host cell membrane</location>
        <topology evidence="2">Peripheral membrane protein</topology>
        <orientation evidence="2">Cytoplasmic side</orientation>
    </subcellularLocation>
    <subcellularLocation>
        <location evidence="1">Host late endosome membrane</location>
        <topology evidence="1">Peripheral membrane protein</topology>
    </subcellularLocation>
    <subcellularLocation>
        <location evidence="3">Virion membrane</location>
        <topology evidence="3">Peripheral membrane protein</topology>
    </subcellularLocation>
</comment>
<dbReference type="EMBL" id="KR781609">
    <property type="protein sequence ID" value="AKI82632.1"/>
    <property type="molecule type" value="Viral_cRNA"/>
</dbReference>
<evidence type="ECO:0000256" key="25">
    <source>
        <dbReference type="ARBA" id="ARBA00046555"/>
    </source>
</evidence>
<evidence type="ECO:0000256" key="24">
    <source>
        <dbReference type="ARBA" id="ARBA00045627"/>
    </source>
</evidence>
<evidence type="ECO:0000256" key="19">
    <source>
        <dbReference type="ARBA" id="ARBA00023274"/>
    </source>
</evidence>
<evidence type="ECO:0000256" key="11">
    <source>
        <dbReference type="ARBA" id="ARBA00022632"/>
    </source>
</evidence>
<evidence type="ECO:0000256" key="15">
    <source>
        <dbReference type="ARBA" id="ARBA00022884"/>
    </source>
</evidence>
<dbReference type="GO" id="GO:0055036">
    <property type="term" value="C:virion membrane"/>
    <property type="evidence" value="ECO:0007669"/>
    <property type="project" value="UniProtKB-SubCell"/>
</dbReference>
<evidence type="ECO:0000256" key="16">
    <source>
        <dbReference type="ARBA" id="ARBA00022953"/>
    </source>
</evidence>
<evidence type="ECO:0000256" key="2">
    <source>
        <dbReference type="ARBA" id="ARBA00004501"/>
    </source>
</evidence>
<dbReference type="Gene3D" id="2.60.510.10">
    <property type="entry name" value="EV matrix protein"/>
    <property type="match status" value="1"/>
</dbReference>
<evidence type="ECO:0000256" key="10">
    <source>
        <dbReference type="ARBA" id="ARBA00022612"/>
    </source>
</evidence>
<evidence type="ECO:0000256" key="20">
    <source>
        <dbReference type="ARBA" id="ARBA00023280"/>
    </source>
</evidence>
<gene>
    <name evidence="26" type="primary">VP40</name>
</gene>
<evidence type="ECO:0000256" key="23">
    <source>
        <dbReference type="ARBA" id="ARBA00033416"/>
    </source>
</evidence>
<dbReference type="GO" id="GO:0039660">
    <property type="term" value="F:structural constituent of virion"/>
    <property type="evidence" value="ECO:0007669"/>
    <property type="project" value="UniProtKB-KW"/>
</dbReference>
<proteinExistence type="inferred from homology"/>
<evidence type="ECO:0000256" key="7">
    <source>
        <dbReference type="ARBA" id="ARBA00022463"/>
    </source>
</evidence>
<keyword evidence="11" id="KW-1090">Inhibition of host innate immune response by virus</keyword>
<protein>
    <recommendedName>
        <fullName evidence="5">Matrix protein VP40</fullName>
    </recommendedName>
    <alternativeName>
        <fullName evidence="23">Ebola VP40</fullName>
    </alternativeName>
    <alternativeName>
        <fullName evidence="22">Membrane-associated protein VP40</fullName>
    </alternativeName>
</protein>
<keyword evidence="9" id="KW-0945">Host-virus interaction</keyword>
<dbReference type="InterPro" id="IPR008986">
    <property type="entry name" value="EV_matrix"/>
</dbReference>
<keyword evidence="20" id="KW-0899">Viral immunoevasion</keyword>
<evidence type="ECO:0000256" key="13">
    <source>
        <dbReference type="ARBA" id="ARBA00022844"/>
    </source>
</evidence>
<evidence type="ECO:0000256" key="6">
    <source>
        <dbReference type="ARBA" id="ARBA00022462"/>
    </source>
</evidence>
<dbReference type="InterPro" id="IPR043079">
    <property type="entry name" value="EV_matrix_protein_N"/>
</dbReference>
<dbReference type="InterPro" id="IPR038057">
    <property type="entry name" value="EV_matrix_sf"/>
</dbReference>
<comment type="similarity">
    <text evidence="4">Belongs to the filoviridae matrix protein VP40 family.</text>
</comment>
<evidence type="ECO:0000256" key="1">
    <source>
        <dbReference type="ARBA" id="ARBA00004261"/>
    </source>
</evidence>
<dbReference type="Proteomes" id="UP000113906">
    <property type="component" value="Genome"/>
</dbReference>
<evidence type="ECO:0000313" key="27">
    <source>
        <dbReference type="Proteomes" id="UP000113906"/>
    </source>
</evidence>
<dbReference type="SUPFAM" id="SSF54511">
    <property type="entry name" value="GFP-like"/>
    <property type="match status" value="1"/>
</dbReference>
<comment type="function">
    <text evidence="24">Plays an essential role virus particle assembly and budding. Acts by interacting with viral ribonucleocapsid and host members of the ESCRT (endosomal sorting complex required for transport) system such as host VPS4, PDCD6IP/ALIX, NEDD4 or TGS101. The interaction with host E3 ubiquitin ligase SMURF2 also facilitates virus budding. May play a role in immune cell dysfunction by being packaged into exosomes that can decrease the viability of recipient cells (via RNAi suppression and exosome-bystander apoptosis).</text>
</comment>
<keyword evidence="18" id="KW-0472">Membrane</keyword>
<evidence type="ECO:0000313" key="26">
    <source>
        <dbReference type="EMBL" id="AKI82632.1"/>
    </source>
</evidence>
<evidence type="ECO:0000256" key="9">
    <source>
        <dbReference type="ARBA" id="ARBA00022581"/>
    </source>
</evidence>
<keyword evidence="17" id="KW-1039">Host endosome</keyword>
<keyword evidence="8" id="KW-1032">Host cell membrane</keyword>
<evidence type="ECO:0000256" key="22">
    <source>
        <dbReference type="ARBA" id="ARBA00033267"/>
    </source>
</evidence>
<evidence type="ECO:0000256" key="5">
    <source>
        <dbReference type="ARBA" id="ARBA00017011"/>
    </source>
</evidence>
<dbReference type="GO" id="GO:0020002">
    <property type="term" value="C:host cell plasma membrane"/>
    <property type="evidence" value="ECO:0007669"/>
    <property type="project" value="UniProtKB-SubCell"/>
</dbReference>
<dbReference type="GO" id="GO:0039702">
    <property type="term" value="P:viral budding via host ESCRT complex"/>
    <property type="evidence" value="ECO:0007669"/>
    <property type="project" value="UniProtKB-KW"/>
</dbReference>
<evidence type="ECO:0000256" key="8">
    <source>
        <dbReference type="ARBA" id="ARBA00022511"/>
    </source>
</evidence>
<evidence type="ECO:0000256" key="12">
    <source>
        <dbReference type="ARBA" id="ARBA00022637"/>
    </source>
</evidence>
<keyword evidence="14" id="KW-1043">Host membrane</keyword>
<keyword evidence="13" id="KW-0946">Virion</keyword>
<dbReference type="InterPro" id="IPR009017">
    <property type="entry name" value="GFP"/>
</dbReference>
<dbReference type="InterPro" id="IPR011584">
    <property type="entry name" value="GFP-related"/>
</dbReference>
<dbReference type="Gene3D" id="2.40.155.10">
    <property type="entry name" value="Green fluorescent protein"/>
    <property type="match status" value="1"/>
</dbReference>
<dbReference type="GO" id="GO:0052170">
    <property type="term" value="P:symbiont-mediated suppression of host innate immune response"/>
    <property type="evidence" value="ECO:0007669"/>
    <property type="project" value="UniProtKB-KW"/>
</dbReference>
<dbReference type="SUPFAM" id="SSF50012">
    <property type="entry name" value="EV matrix protein"/>
    <property type="match status" value="2"/>
</dbReference>
<dbReference type="GO" id="GO:0003723">
    <property type="term" value="F:RNA binding"/>
    <property type="evidence" value="ECO:0007669"/>
    <property type="project" value="UniProtKB-KW"/>
</dbReference>
<keyword evidence="21" id="KW-0468">Viral matrix protein</keyword>
<evidence type="ECO:0000256" key="3">
    <source>
        <dbReference type="ARBA" id="ARBA00004650"/>
    </source>
</evidence>
<dbReference type="Pfam" id="PF01353">
    <property type="entry name" value="GFP"/>
    <property type="match status" value="1"/>
</dbReference>
<dbReference type="Gene3D" id="2.70.20.20">
    <property type="entry name" value="Matrix protein VP40, N-terminal domain"/>
    <property type="match status" value="1"/>
</dbReference>
<evidence type="ECO:0000256" key="14">
    <source>
        <dbReference type="ARBA" id="ARBA00022870"/>
    </source>
</evidence>
<accession>A0A0H3W397</accession>
<keyword evidence="16" id="KW-0693">Viral RNA replication</keyword>
<dbReference type="GO" id="GO:0044185">
    <property type="term" value="C:host cell late endosome membrane"/>
    <property type="evidence" value="ECO:0007669"/>
    <property type="project" value="UniProtKB-SubCell"/>
</dbReference>
<keyword evidence="6" id="KW-1187">Viral budding via the host ESCRT complexes</keyword>
<keyword evidence="7" id="KW-0941">Suppressor of RNA silencing</keyword>
<dbReference type="Pfam" id="PF07447">
    <property type="entry name" value="Matrix_Filo"/>
    <property type="match status" value="1"/>
</dbReference>
<comment type="subunit">
    <text evidence="25">Homodimer. Homohexamer. Homooctamer. Exists as a dimer until it reorganizes at the plasma membrane into a hexameric form using phosphatidylinositol 4,5-bisphosphate (PI(4,5)P2). Hexamers are critical for budding. Octamers function in genome replication and RNA binding. Interacts with host TSG101. As a homohexamer, interacts with the WW domain 3 of host NEDD4. Interacts with the nucleoprotein/NP. Interacts (via YPx(n)L/I motif) with host PDCD6IP/ALIX; this interaction supports efficient egress of viral particles. Interacts with VP35. Interacts with host ITCH; this interaction is required for efficient egress. Interacts (via PPXY motif) with host SMURF2 (via WW domains); the interaction positively regulates virus budding.</text>
</comment>
<dbReference type="GO" id="GO:0008218">
    <property type="term" value="P:bioluminescence"/>
    <property type="evidence" value="ECO:0007669"/>
    <property type="project" value="InterPro"/>
</dbReference>
<keyword evidence="19" id="KW-0687">Ribonucleoprotein</keyword>
<keyword evidence="10" id="KW-1188">Viral release from host cell</keyword>
<dbReference type="GO" id="GO:1990904">
    <property type="term" value="C:ribonucleoprotein complex"/>
    <property type="evidence" value="ECO:0007669"/>
    <property type="project" value="UniProtKB-KW"/>
</dbReference>
<sequence>MAQSKHGLTKEMTMKYRMEGCVDGHKFVITGEGIGYPFKGKQAINLCVVEGGPLPFAEDILSAAFMYGNRVFTEYPQDIVDYFKNSCPAGYTWDRSFLFEDGAVCICNADITVSVEENCMYHESKFYGVNFPADGPVMKKMTDNWEPSCEKIIPVPKQGILKGDVSMYLLLKDGGRLRCQFDTVYKAKSVPRKMPDWHFIQHKLTREDRSDAKNQKWHLTEHAIASGSALPGGSGATNFSLLKQAGDVEENPGPMRRVILPTAPPEYMEAIYPARSNSTIARGGNSNTGFLTPESVNGDTPSNPLRPIADDTIDHASHTPGSVSSAFILEAMVNVISGPKVLMKQIPIWLPLGVADQKTYSFDSTTAAIMLASYTITHFGKATNPLVRVNRLGPGIPDHPLRLLRIGNQAFLQEFVLPPVQLPQYFTFDLTALKLITQPLPAATWTDDTPTGSNGALRPGISFHPKLRPILLPNKSGKKGNSADLTSPEKIQAIMTSLQDFKIVPIDPTKNIMGIEVPETLVHKLTGKKVTSKNGQPIIPVLLPKYIGLDPVAPGDLTMVITQDCDTCHSPASLPAVVEK</sequence>
<organism evidence="26 27">
    <name type="scientific">Zaire ebolavirus</name>
    <dbReference type="NCBI Taxonomy" id="186538"/>
    <lineage>
        <taxon>Viruses</taxon>
        <taxon>Riboviria</taxon>
        <taxon>Orthornavirae</taxon>
        <taxon>Negarnaviricota</taxon>
        <taxon>Haploviricotina</taxon>
        <taxon>Monjiviricetes</taxon>
        <taxon>Mononegavirales</taxon>
        <taxon>Filoviridae</taxon>
        <taxon>Orthoebolavirus</taxon>
        <taxon>Orthoebolavirus zairense</taxon>
    </lineage>
</organism>
<evidence type="ECO:0000256" key="18">
    <source>
        <dbReference type="ARBA" id="ARBA00023136"/>
    </source>
</evidence>
<evidence type="ECO:0000256" key="21">
    <source>
        <dbReference type="ARBA" id="ARBA00023311"/>
    </source>
</evidence>
<evidence type="ECO:0000256" key="17">
    <source>
        <dbReference type="ARBA" id="ARBA00023046"/>
    </source>
</evidence>